<sequence length="116" mass="12568">MNLRVRRDTRRATTAGAVARAEYRSLMTAQGEIGDRRLLDGGISASAVVMFVRDTPLVVGDRSLVLLELEITTAGAEPYRVRHRTLGDGLRPGVTVPVRVDPVDRDLVTIDGSARG</sequence>
<dbReference type="RefSeq" id="WP_119927359.1">
    <property type="nucleotide sequence ID" value="NZ_QZEY01000005.1"/>
</dbReference>
<organism evidence="1 2">
    <name type="scientific">Bailinhaonella thermotolerans</name>
    <dbReference type="NCBI Taxonomy" id="1070861"/>
    <lineage>
        <taxon>Bacteria</taxon>
        <taxon>Bacillati</taxon>
        <taxon>Actinomycetota</taxon>
        <taxon>Actinomycetes</taxon>
        <taxon>Streptosporangiales</taxon>
        <taxon>Streptosporangiaceae</taxon>
        <taxon>Bailinhaonella</taxon>
    </lineage>
</organism>
<gene>
    <name evidence="1" type="ORF">D5H75_16550</name>
</gene>
<keyword evidence="2" id="KW-1185">Reference proteome</keyword>
<dbReference type="AlphaFoldDB" id="A0A3A4AS64"/>
<accession>A0A3A4AS64</accession>
<protein>
    <submittedName>
        <fullName evidence="1">Uncharacterized protein</fullName>
    </submittedName>
</protein>
<reference evidence="1 2" key="1">
    <citation type="submission" date="2018-09" db="EMBL/GenBank/DDBJ databases">
        <title>YIM 75507 draft genome.</title>
        <authorList>
            <person name="Tang S."/>
            <person name="Feng Y."/>
        </authorList>
    </citation>
    <scope>NUCLEOTIDE SEQUENCE [LARGE SCALE GENOMIC DNA]</scope>
    <source>
        <strain evidence="1 2">YIM 75507</strain>
    </source>
</reference>
<comment type="caution">
    <text evidence="1">The sequence shown here is derived from an EMBL/GenBank/DDBJ whole genome shotgun (WGS) entry which is preliminary data.</text>
</comment>
<dbReference type="EMBL" id="QZEY01000005">
    <property type="protein sequence ID" value="RJL32041.1"/>
    <property type="molecule type" value="Genomic_DNA"/>
</dbReference>
<dbReference type="Proteomes" id="UP000265768">
    <property type="component" value="Unassembled WGS sequence"/>
</dbReference>
<name>A0A3A4AS64_9ACTN</name>
<proteinExistence type="predicted"/>
<evidence type="ECO:0000313" key="2">
    <source>
        <dbReference type="Proteomes" id="UP000265768"/>
    </source>
</evidence>
<evidence type="ECO:0000313" key="1">
    <source>
        <dbReference type="EMBL" id="RJL32041.1"/>
    </source>
</evidence>